<dbReference type="Proteomes" id="UP001519273">
    <property type="component" value="Unassembled WGS sequence"/>
</dbReference>
<proteinExistence type="predicted"/>
<organism evidence="2 3">
    <name type="scientific">Paenibacillus sediminis</name>
    <dbReference type="NCBI Taxonomy" id="664909"/>
    <lineage>
        <taxon>Bacteria</taxon>
        <taxon>Bacillati</taxon>
        <taxon>Bacillota</taxon>
        <taxon>Bacilli</taxon>
        <taxon>Bacillales</taxon>
        <taxon>Paenibacillaceae</taxon>
        <taxon>Paenibacillus</taxon>
    </lineage>
</organism>
<dbReference type="Pfam" id="PF01547">
    <property type="entry name" value="SBP_bac_1"/>
    <property type="match status" value="1"/>
</dbReference>
<accession>A0ABS4H7M6</accession>
<feature type="compositionally biased region" description="Basic and acidic residues" evidence="1">
    <location>
        <begin position="452"/>
        <end position="476"/>
    </location>
</feature>
<feature type="region of interest" description="Disordered" evidence="1">
    <location>
        <begin position="451"/>
        <end position="476"/>
    </location>
</feature>
<gene>
    <name evidence="2" type="ORF">J2Z20_003483</name>
</gene>
<dbReference type="PANTHER" id="PTHR43649">
    <property type="entry name" value="ARABINOSE-BINDING PROTEIN-RELATED"/>
    <property type="match status" value="1"/>
</dbReference>
<dbReference type="InterPro" id="IPR050490">
    <property type="entry name" value="Bact_solute-bd_prot1"/>
</dbReference>
<name>A0ABS4H7M6_9BACL</name>
<keyword evidence="2" id="KW-0813">Transport</keyword>
<comment type="caution">
    <text evidence="2">The sequence shown here is derived from an EMBL/GenBank/DDBJ whole genome shotgun (WGS) entry which is preliminary data.</text>
</comment>
<keyword evidence="3" id="KW-1185">Reference proteome</keyword>
<sequence length="476" mass="54128">MKKTWTRMVVAIILLTLILTACSIGNGGSKSLGENEKATLKVMYWDEQQFYSDYGNYFTMKYPNVEIEVISTQSMYENAGGFTTQEEYEDAAKKFVDEKKPDVVILSIDQYEEFAQDGRLYDLETLVKQKEFGQEQVLPFIMDMLREKGGGKLYGLTDSFSSNAIFYNVDLFKKYGVELPRNQMTWKEVLDLAKRFPTAGSKEDRVYGYYSDNYQSPLNSLVTSIGNTNNLRIIDPEGKQFQFSSESWKMAFRTAVEAIKSGAVYNQDQNQTGQGNTFTEQDAFVVGKAAMTIKGSWYMNQLEYVRMSNQNKPFEWAVVTVPVNPSEPDVSPEVNIFNIMAIDSHTSNLKAALEFMKFISSDQMAKIKSRTYSGQLSIRKEYIKDKDGHDLEPFYMLKPRASSNGIYSNVPGMFFSQFNTLLTTEGDKVIKGEQSIDEALTRIQEQGQAELLKAKEQEEAAKKEAKEKESKETVTP</sequence>
<dbReference type="SUPFAM" id="SSF53850">
    <property type="entry name" value="Periplasmic binding protein-like II"/>
    <property type="match status" value="1"/>
</dbReference>
<dbReference type="Gene3D" id="3.40.190.10">
    <property type="entry name" value="Periplasmic binding protein-like II"/>
    <property type="match status" value="1"/>
</dbReference>
<protein>
    <submittedName>
        <fullName evidence="2">Multiple sugar transport system substrate-binding protein</fullName>
    </submittedName>
</protein>
<dbReference type="InterPro" id="IPR006059">
    <property type="entry name" value="SBP"/>
</dbReference>
<evidence type="ECO:0000313" key="2">
    <source>
        <dbReference type="EMBL" id="MBP1938543.1"/>
    </source>
</evidence>
<evidence type="ECO:0000313" key="3">
    <source>
        <dbReference type="Proteomes" id="UP001519273"/>
    </source>
</evidence>
<dbReference type="RefSeq" id="WP_209853119.1">
    <property type="nucleotide sequence ID" value="NZ_CBCRVE010000016.1"/>
</dbReference>
<evidence type="ECO:0000256" key="1">
    <source>
        <dbReference type="SAM" id="MobiDB-lite"/>
    </source>
</evidence>
<reference evidence="2 3" key="1">
    <citation type="submission" date="2021-03" db="EMBL/GenBank/DDBJ databases">
        <title>Genomic Encyclopedia of Type Strains, Phase IV (KMG-IV): sequencing the most valuable type-strain genomes for metagenomic binning, comparative biology and taxonomic classification.</title>
        <authorList>
            <person name="Goeker M."/>
        </authorList>
    </citation>
    <scope>NUCLEOTIDE SEQUENCE [LARGE SCALE GENOMIC DNA]</scope>
    <source>
        <strain evidence="2 3">DSM 23491</strain>
    </source>
</reference>
<keyword evidence="2" id="KW-0762">Sugar transport</keyword>
<dbReference type="PANTHER" id="PTHR43649:SF12">
    <property type="entry name" value="DIACETYLCHITOBIOSE BINDING PROTEIN DASA"/>
    <property type="match status" value="1"/>
</dbReference>
<dbReference type="EMBL" id="JAGGKP010000017">
    <property type="protein sequence ID" value="MBP1938543.1"/>
    <property type="molecule type" value="Genomic_DNA"/>
</dbReference>
<dbReference type="PROSITE" id="PS51257">
    <property type="entry name" value="PROKAR_LIPOPROTEIN"/>
    <property type="match status" value="1"/>
</dbReference>